<dbReference type="SUPFAM" id="SSF53474">
    <property type="entry name" value="alpha/beta-Hydrolases"/>
    <property type="match status" value="1"/>
</dbReference>
<dbReference type="PANTHER" id="PTHR43798">
    <property type="entry name" value="MONOACYLGLYCEROL LIPASE"/>
    <property type="match status" value="1"/>
</dbReference>
<evidence type="ECO:0000259" key="1">
    <source>
        <dbReference type="Pfam" id="PF12697"/>
    </source>
</evidence>
<gene>
    <name evidence="3" type="ORF">I592_03260</name>
    <name evidence="2" type="ORF">UKC_00187</name>
</gene>
<evidence type="ECO:0000313" key="4">
    <source>
        <dbReference type="Proteomes" id="UP000013750"/>
    </source>
</evidence>
<dbReference type="GO" id="GO:0046464">
    <property type="term" value="P:acylglycerol catabolic process"/>
    <property type="evidence" value="ECO:0007669"/>
    <property type="project" value="TreeGrafter"/>
</dbReference>
<sequence>MKLILLHGLGQTTESWREVVAGIGLSEVTVYSLFDTLVSNERVTLEQLNQKLKGYLKGNSEPYLLGGLSLGGVMTLRHGMDGDPLLRGIIVAAGQFEAPNKALMALQNSVFRILPPSLLKKSGMDLSKQQLLELMADMGKLDLRGSLRQIQVPTLLLCGAKDRVNLPATKELAELLPQAKIRILPKGKHELNVTSPAIVAAEVNAFIKNL</sequence>
<dbReference type="EMBL" id="ASWH01000002">
    <property type="protein sequence ID" value="EOW79122.1"/>
    <property type="molecule type" value="Genomic_DNA"/>
</dbReference>
<dbReference type="GO" id="GO:0047372">
    <property type="term" value="F:monoacylglycerol lipase activity"/>
    <property type="evidence" value="ECO:0007669"/>
    <property type="project" value="TreeGrafter"/>
</dbReference>
<dbReference type="EMBL" id="AJDQ01000002">
    <property type="protein sequence ID" value="EOI59001.1"/>
    <property type="molecule type" value="Genomic_DNA"/>
</dbReference>
<organism evidence="2 4">
    <name type="scientific">Enterococcus gilvus ATCC BAA-350</name>
    <dbReference type="NCBI Taxonomy" id="1158614"/>
    <lineage>
        <taxon>Bacteria</taxon>
        <taxon>Bacillati</taxon>
        <taxon>Bacillota</taxon>
        <taxon>Bacilli</taxon>
        <taxon>Lactobacillales</taxon>
        <taxon>Enterococcaceae</taxon>
        <taxon>Enterococcus</taxon>
    </lineage>
</organism>
<evidence type="ECO:0000313" key="5">
    <source>
        <dbReference type="Proteomes" id="UP000014160"/>
    </source>
</evidence>
<reference evidence="2 4" key="1">
    <citation type="submission" date="2013-02" db="EMBL/GenBank/DDBJ databases">
        <title>The Genome Sequence of Enterococcus gilvus ATCC BAA-350.</title>
        <authorList>
            <consortium name="The Broad Institute Genome Sequencing Platform"/>
            <consortium name="The Broad Institute Genome Sequencing Center for Infectious Disease"/>
            <person name="Earl A.M."/>
            <person name="Gilmore M.S."/>
            <person name="Lebreton F."/>
            <person name="Walker B."/>
            <person name="Young S.K."/>
            <person name="Zeng Q."/>
            <person name="Gargeya S."/>
            <person name="Fitzgerald M."/>
            <person name="Haas B."/>
            <person name="Abouelleil A."/>
            <person name="Alvarado L."/>
            <person name="Arachchi H.M."/>
            <person name="Berlin A.M."/>
            <person name="Chapman S.B."/>
            <person name="Dewar J."/>
            <person name="Goldberg J."/>
            <person name="Griggs A."/>
            <person name="Gujja S."/>
            <person name="Hansen M."/>
            <person name="Howarth C."/>
            <person name="Imamovic A."/>
            <person name="Larimer J."/>
            <person name="McCowan C."/>
            <person name="Murphy C."/>
            <person name="Neiman D."/>
            <person name="Pearson M."/>
            <person name="Priest M."/>
            <person name="Roberts A."/>
            <person name="Saif S."/>
            <person name="Shea T."/>
            <person name="Sisk P."/>
            <person name="Sykes S."/>
            <person name="Wortman J."/>
            <person name="Nusbaum C."/>
            <person name="Birren B."/>
        </authorList>
    </citation>
    <scope>NUCLEOTIDE SEQUENCE [LARGE SCALE GENOMIC DNA]</scope>
    <source>
        <strain evidence="2 4">ATCC BAA-350</strain>
    </source>
</reference>
<evidence type="ECO:0000313" key="3">
    <source>
        <dbReference type="EMBL" id="EOW79122.1"/>
    </source>
</evidence>
<evidence type="ECO:0000313" key="2">
    <source>
        <dbReference type="EMBL" id="EOI59001.1"/>
    </source>
</evidence>
<dbReference type="InterPro" id="IPR029058">
    <property type="entry name" value="AB_hydrolase_fold"/>
</dbReference>
<dbReference type="PANTHER" id="PTHR43798:SF33">
    <property type="entry name" value="HYDROLASE, PUTATIVE (AFU_ORTHOLOGUE AFUA_2G14860)-RELATED"/>
    <property type="match status" value="1"/>
</dbReference>
<dbReference type="Proteomes" id="UP000013750">
    <property type="component" value="Unassembled WGS sequence"/>
</dbReference>
<comment type="caution">
    <text evidence="2">The sequence shown here is derived from an EMBL/GenBank/DDBJ whole genome shotgun (WGS) entry which is preliminary data.</text>
</comment>
<dbReference type="Pfam" id="PF12697">
    <property type="entry name" value="Abhydrolase_6"/>
    <property type="match status" value="1"/>
</dbReference>
<dbReference type="HOGENOM" id="CLU_020336_51_0_9"/>
<dbReference type="RefSeq" id="WP_010778638.1">
    <property type="nucleotide sequence ID" value="NZ_ASWH01000002.1"/>
</dbReference>
<dbReference type="InterPro" id="IPR000073">
    <property type="entry name" value="AB_hydrolase_1"/>
</dbReference>
<dbReference type="GO" id="GO:0016020">
    <property type="term" value="C:membrane"/>
    <property type="evidence" value="ECO:0007669"/>
    <property type="project" value="TreeGrafter"/>
</dbReference>
<protein>
    <recommendedName>
        <fullName evidence="1">AB hydrolase-1 domain-containing protein</fullName>
    </recommendedName>
</protein>
<dbReference type="Gene3D" id="3.40.50.1820">
    <property type="entry name" value="alpha/beta hydrolase"/>
    <property type="match status" value="1"/>
</dbReference>
<reference evidence="3 5" key="2">
    <citation type="submission" date="2013-03" db="EMBL/GenBank/DDBJ databases">
        <title>The Genome Sequence of Enterococcus gilvus ATCC BAA-350 (PacBio/Illumina hybrid assembly).</title>
        <authorList>
            <consortium name="The Broad Institute Genomics Platform"/>
            <consortium name="The Broad Institute Genome Sequencing Center for Infectious Disease"/>
            <person name="Earl A."/>
            <person name="Russ C."/>
            <person name="Gilmore M."/>
            <person name="Surin D."/>
            <person name="Walker B."/>
            <person name="Young S."/>
            <person name="Zeng Q."/>
            <person name="Gargeya S."/>
            <person name="Fitzgerald M."/>
            <person name="Haas B."/>
            <person name="Abouelleil A."/>
            <person name="Allen A.W."/>
            <person name="Alvarado L."/>
            <person name="Arachchi H.M."/>
            <person name="Berlin A.M."/>
            <person name="Chapman S.B."/>
            <person name="Gainer-Dewar J."/>
            <person name="Goldberg J."/>
            <person name="Griggs A."/>
            <person name="Gujja S."/>
            <person name="Hansen M."/>
            <person name="Howarth C."/>
            <person name="Imamovic A."/>
            <person name="Ireland A."/>
            <person name="Larimer J."/>
            <person name="McCowan C."/>
            <person name="Murphy C."/>
            <person name="Pearson M."/>
            <person name="Poon T.W."/>
            <person name="Priest M."/>
            <person name="Roberts A."/>
            <person name="Saif S."/>
            <person name="Shea T."/>
            <person name="Sisk P."/>
            <person name="Sykes S."/>
            <person name="Wortman J."/>
            <person name="Nusbaum C."/>
            <person name="Birren B."/>
        </authorList>
    </citation>
    <scope>NUCLEOTIDE SEQUENCE [LARGE SCALE GENOMIC DNA]</scope>
    <source>
        <strain evidence="3 5">ATCC BAA-350</strain>
    </source>
</reference>
<dbReference type="OrthoDB" id="9775557at2"/>
<dbReference type="PATRIC" id="fig|1158614.3.peg.176"/>
<proteinExistence type="predicted"/>
<feature type="domain" description="AB hydrolase-1" evidence="1">
    <location>
        <begin position="3"/>
        <end position="201"/>
    </location>
</feature>
<dbReference type="eggNOG" id="COG1647">
    <property type="taxonomic scope" value="Bacteria"/>
</dbReference>
<keyword evidence="5" id="KW-1185">Reference proteome</keyword>
<name>R2VN27_9ENTE</name>
<dbReference type="Proteomes" id="UP000014160">
    <property type="component" value="Unassembled WGS sequence"/>
</dbReference>
<accession>R2VN27</accession>
<dbReference type="AlphaFoldDB" id="R2VN27"/>
<dbReference type="InterPro" id="IPR050266">
    <property type="entry name" value="AB_hydrolase_sf"/>
</dbReference>